<dbReference type="Proteomes" id="UP000199334">
    <property type="component" value="Unassembled WGS sequence"/>
</dbReference>
<gene>
    <name evidence="2" type="ORF">SAMN05216498_1073</name>
</gene>
<dbReference type="EMBL" id="FNIG01000002">
    <property type="protein sequence ID" value="SDM99175.1"/>
    <property type="molecule type" value="Genomic_DNA"/>
</dbReference>
<proteinExistence type="predicted"/>
<dbReference type="AlphaFoldDB" id="A0A1G9XSM3"/>
<protein>
    <submittedName>
        <fullName evidence="2">Uncharacterized protein</fullName>
    </submittedName>
</protein>
<keyword evidence="1" id="KW-0175">Coiled coil</keyword>
<dbReference type="OrthoDB" id="9949505at2"/>
<dbReference type="STRING" id="237069.SAMN05216498_1073"/>
<accession>A0A1G9XSM3</accession>
<evidence type="ECO:0000313" key="3">
    <source>
        <dbReference type="Proteomes" id="UP000199334"/>
    </source>
</evidence>
<name>A0A1G9XSM3_9BACI</name>
<evidence type="ECO:0000313" key="2">
    <source>
        <dbReference type="EMBL" id="SDM99175.1"/>
    </source>
</evidence>
<keyword evidence="3" id="KW-1185">Reference proteome</keyword>
<sequence>MSDKAKELLQKMESRNKVQERNKQRVITDQDLQDIDDIVFYKTKKTNDILFGGILPYFNQINDDHERMMQDLEDIKVLLKAMINNE</sequence>
<reference evidence="2 3" key="1">
    <citation type="submission" date="2016-10" db="EMBL/GenBank/DDBJ databases">
        <authorList>
            <person name="de Groot N.N."/>
        </authorList>
    </citation>
    <scope>NUCLEOTIDE SEQUENCE [LARGE SCALE GENOMIC DNA]</scope>
    <source>
        <strain evidence="2 3">CGMCC 1.3442</strain>
    </source>
</reference>
<dbReference type="RefSeq" id="WP_093855583.1">
    <property type="nucleotide sequence ID" value="NZ_BJVZ01000001.1"/>
</dbReference>
<organism evidence="2 3">
    <name type="scientific">Tenuibacillus multivorans</name>
    <dbReference type="NCBI Taxonomy" id="237069"/>
    <lineage>
        <taxon>Bacteria</taxon>
        <taxon>Bacillati</taxon>
        <taxon>Bacillota</taxon>
        <taxon>Bacilli</taxon>
        <taxon>Bacillales</taxon>
        <taxon>Bacillaceae</taxon>
        <taxon>Tenuibacillus</taxon>
    </lineage>
</organism>
<evidence type="ECO:0000256" key="1">
    <source>
        <dbReference type="SAM" id="Coils"/>
    </source>
</evidence>
<feature type="coiled-coil region" evidence="1">
    <location>
        <begin position="2"/>
        <end position="29"/>
    </location>
</feature>